<sequence length="127" mass="13836">MGRRRRSGGPTFSLFAFQDIITCVMGIMLLLTLMLAVELSATEVTSSQSAAEDSLQTLETESAELLTAIATLEQQLATQTETLRSGALLNPELLEHSHRVAIREAATSQEEAQRTESLARTSQQTLN</sequence>
<comment type="caution">
    <text evidence="3">The sequence shown here is derived from an EMBL/GenBank/DDBJ whole genome shotgun (WGS) entry which is preliminary data.</text>
</comment>
<dbReference type="AlphaFoldDB" id="A0A5C6M8G9"/>
<dbReference type="Proteomes" id="UP000321083">
    <property type="component" value="Unassembled WGS sequence"/>
</dbReference>
<organism evidence="3 4">
    <name type="scientific">Planctomyces bekefii</name>
    <dbReference type="NCBI Taxonomy" id="1653850"/>
    <lineage>
        <taxon>Bacteria</taxon>
        <taxon>Pseudomonadati</taxon>
        <taxon>Planctomycetota</taxon>
        <taxon>Planctomycetia</taxon>
        <taxon>Planctomycetales</taxon>
        <taxon>Planctomycetaceae</taxon>
        <taxon>Planctomyces</taxon>
    </lineage>
</organism>
<keyword evidence="2" id="KW-0812">Transmembrane</keyword>
<protein>
    <submittedName>
        <fullName evidence="3">Uncharacterized protein</fullName>
    </submittedName>
</protein>
<feature type="non-terminal residue" evidence="3">
    <location>
        <position position="127"/>
    </location>
</feature>
<accession>A0A5C6M8G9</accession>
<proteinExistence type="predicted"/>
<reference evidence="3 4" key="2">
    <citation type="submission" date="2019-08" db="EMBL/GenBank/DDBJ databases">
        <authorList>
            <person name="Henke P."/>
        </authorList>
    </citation>
    <scope>NUCLEOTIDE SEQUENCE [LARGE SCALE GENOMIC DNA]</scope>
    <source>
        <strain evidence="3">Phe10_nw2017</strain>
    </source>
</reference>
<gene>
    <name evidence="3" type="ORF">E3A20_06820</name>
</gene>
<keyword evidence="4" id="KW-1185">Reference proteome</keyword>
<evidence type="ECO:0000313" key="4">
    <source>
        <dbReference type="Proteomes" id="UP000321083"/>
    </source>
</evidence>
<feature type="transmembrane region" description="Helical" evidence="2">
    <location>
        <begin position="12"/>
        <end position="37"/>
    </location>
</feature>
<evidence type="ECO:0000256" key="2">
    <source>
        <dbReference type="SAM" id="Phobius"/>
    </source>
</evidence>
<evidence type="ECO:0000313" key="3">
    <source>
        <dbReference type="EMBL" id="TWW10355.1"/>
    </source>
</evidence>
<dbReference type="EMBL" id="SRHE01000093">
    <property type="protein sequence ID" value="TWW10355.1"/>
    <property type="molecule type" value="Genomic_DNA"/>
</dbReference>
<feature type="region of interest" description="Disordered" evidence="1">
    <location>
        <begin position="105"/>
        <end position="127"/>
    </location>
</feature>
<name>A0A5C6M8G9_9PLAN</name>
<feature type="compositionally biased region" description="Polar residues" evidence="1">
    <location>
        <begin position="106"/>
        <end position="127"/>
    </location>
</feature>
<evidence type="ECO:0000256" key="1">
    <source>
        <dbReference type="SAM" id="MobiDB-lite"/>
    </source>
</evidence>
<reference evidence="3 4" key="1">
    <citation type="submission" date="2019-08" db="EMBL/GenBank/DDBJ databases">
        <title>100 year-old enigma solved: identification of Planctomyces bekefii, the type genus and species of the phylum Planctomycetes.</title>
        <authorList>
            <person name="Svetlana D.N."/>
            <person name="Overmann J."/>
        </authorList>
    </citation>
    <scope>NUCLEOTIDE SEQUENCE [LARGE SCALE GENOMIC DNA]</scope>
    <source>
        <strain evidence="3">Phe10_nw2017</strain>
    </source>
</reference>
<keyword evidence="2" id="KW-1133">Transmembrane helix</keyword>
<keyword evidence="2" id="KW-0472">Membrane</keyword>